<protein>
    <submittedName>
        <fullName evidence="1">Glycosyltransferase family 2 protein</fullName>
    </submittedName>
</protein>
<dbReference type="Proteomes" id="UP000281343">
    <property type="component" value="Unassembled WGS sequence"/>
</dbReference>
<reference evidence="1 2" key="1">
    <citation type="submission" date="2018-10" db="EMBL/GenBank/DDBJ databases">
        <authorList>
            <person name="Jung H.S."/>
            <person name="Jeon C.O."/>
        </authorList>
    </citation>
    <scope>NUCLEOTIDE SEQUENCE [LARGE SCALE GENOMIC DNA]</scope>
    <source>
        <strain evidence="1 2">MA-7-27</strain>
    </source>
</reference>
<dbReference type="OrthoDB" id="7203640at2"/>
<comment type="caution">
    <text evidence="1">The sequence shown here is derived from an EMBL/GenBank/DDBJ whole genome shotgun (WGS) entry which is preliminary data.</text>
</comment>
<dbReference type="Pfam" id="PF13704">
    <property type="entry name" value="Glyco_tranf_2_4"/>
    <property type="match status" value="1"/>
</dbReference>
<proteinExistence type="predicted"/>
<organism evidence="1 2">
    <name type="scientific">Rhodophyticola porphyridii</name>
    <dbReference type="NCBI Taxonomy" id="1852017"/>
    <lineage>
        <taxon>Bacteria</taxon>
        <taxon>Pseudomonadati</taxon>
        <taxon>Pseudomonadota</taxon>
        <taxon>Alphaproteobacteria</taxon>
        <taxon>Rhodobacterales</taxon>
        <taxon>Roseobacteraceae</taxon>
        <taxon>Rhodophyticola</taxon>
    </lineage>
</organism>
<accession>A0A3L9Y3Q0</accession>
<sequence>MTGAFTVAAIMREPLPVLTRFLNWYLAQGAGRMILFLDDPDDPALPYLRAIPGVDARPCDAAFWARLGLTPEVRFTRRQNAALTSAYHETREGWFLNVDADELMRFEGRTIAEALASWPDDMQTARILSAEQVFLADGTEAFRLPLPRPVINEIYGAHADLFRSHFGLIGHSEGKSFYRAGLPGIRLRQHWAHDSDGTRIHGEMLRHEDGAHLLHFAAPDYDTWRRKLDWRRGSHGFTDPMKNALERISDSQTEREEGYRALYRAIHTLTPEQEAQLDAKGGLLRLGDEIPPLK</sequence>
<evidence type="ECO:0000313" key="2">
    <source>
        <dbReference type="Proteomes" id="UP000281343"/>
    </source>
</evidence>
<evidence type="ECO:0000313" key="1">
    <source>
        <dbReference type="EMBL" id="RMA41707.1"/>
    </source>
</evidence>
<keyword evidence="1" id="KW-0808">Transferase</keyword>
<gene>
    <name evidence="1" type="ORF">D9R08_12630</name>
</gene>
<keyword evidence="2" id="KW-1185">Reference proteome</keyword>
<dbReference type="EMBL" id="RCNT01000006">
    <property type="protein sequence ID" value="RMA41707.1"/>
    <property type="molecule type" value="Genomic_DNA"/>
</dbReference>
<dbReference type="GO" id="GO:0016740">
    <property type="term" value="F:transferase activity"/>
    <property type="evidence" value="ECO:0007669"/>
    <property type="project" value="UniProtKB-KW"/>
</dbReference>
<name>A0A3L9Y3Q0_9RHOB</name>
<dbReference type="RefSeq" id="WP_121898421.1">
    <property type="nucleotide sequence ID" value="NZ_RCNT01000006.1"/>
</dbReference>
<dbReference type="AlphaFoldDB" id="A0A3L9Y3Q0"/>